<dbReference type="EMBL" id="JBHSZG010000008">
    <property type="protein sequence ID" value="MFC7137959.1"/>
    <property type="molecule type" value="Genomic_DNA"/>
</dbReference>
<feature type="domain" description="HTH bat-type" evidence="4">
    <location>
        <begin position="2"/>
        <end position="29"/>
    </location>
</feature>
<dbReference type="Proteomes" id="UP001596368">
    <property type="component" value="Unassembled WGS sequence"/>
</dbReference>
<keyword evidence="1" id="KW-0805">Transcription regulation</keyword>
<accession>A0ABD5XWB7</accession>
<evidence type="ECO:0000259" key="4">
    <source>
        <dbReference type="Pfam" id="PF04967"/>
    </source>
</evidence>
<feature type="domain" description="Halobacterial output" evidence="5">
    <location>
        <begin position="81"/>
        <end position="128"/>
    </location>
</feature>
<proteinExistence type="predicted"/>
<evidence type="ECO:0000313" key="7">
    <source>
        <dbReference type="Proteomes" id="UP001596368"/>
    </source>
</evidence>
<reference evidence="6 7" key="1">
    <citation type="journal article" date="2019" name="Int. J. Syst. Evol. Microbiol.">
        <title>The Global Catalogue of Microorganisms (GCM) 10K type strain sequencing project: providing services to taxonomists for standard genome sequencing and annotation.</title>
        <authorList>
            <consortium name="The Broad Institute Genomics Platform"/>
            <consortium name="The Broad Institute Genome Sequencing Center for Infectious Disease"/>
            <person name="Wu L."/>
            <person name="Ma J."/>
        </authorList>
    </citation>
    <scope>NUCLEOTIDE SEQUENCE [LARGE SCALE GENOMIC DNA]</scope>
    <source>
        <strain evidence="6 7">DT92</strain>
    </source>
</reference>
<evidence type="ECO:0000259" key="5">
    <source>
        <dbReference type="Pfam" id="PF18545"/>
    </source>
</evidence>
<feature type="compositionally biased region" description="Low complexity" evidence="3">
    <location>
        <begin position="133"/>
        <end position="152"/>
    </location>
</feature>
<organism evidence="6 7">
    <name type="scientific">Halobaculum litoreum</name>
    <dbReference type="NCBI Taxonomy" id="3031998"/>
    <lineage>
        <taxon>Archaea</taxon>
        <taxon>Methanobacteriati</taxon>
        <taxon>Methanobacteriota</taxon>
        <taxon>Stenosarchaea group</taxon>
        <taxon>Halobacteria</taxon>
        <taxon>Halobacteriales</taxon>
        <taxon>Haloferacaceae</taxon>
        <taxon>Halobaculum</taxon>
    </lineage>
</organism>
<feature type="region of interest" description="Disordered" evidence="3">
    <location>
        <begin position="121"/>
        <end position="152"/>
    </location>
</feature>
<sequence length="152" mass="15879">MSGSEVAESLSISQPTFSAHLRAAERRLLGMVVGDDRLEADSEPCVSIDTNIRASTVIPADDYVRSMGLGRVVTTASLGTTASVSAVVVEAVAKARDVDPIRLPPLYDWIDPDALDALFGAGGAADGRREGDSSSTSTASPSRSRWSATPSR</sequence>
<dbReference type="AlphaFoldDB" id="A0ABD5XWB7"/>
<protein>
    <submittedName>
        <fullName evidence="6">HalOD1 output domain-containing protein</fullName>
    </submittedName>
</protein>
<dbReference type="Pfam" id="PF04967">
    <property type="entry name" value="HTH_10"/>
    <property type="match status" value="1"/>
</dbReference>
<keyword evidence="7" id="KW-1185">Reference proteome</keyword>
<dbReference type="InterPro" id="IPR007050">
    <property type="entry name" value="HTH_bacterioopsin"/>
</dbReference>
<comment type="caution">
    <text evidence="6">The sequence shown here is derived from an EMBL/GenBank/DDBJ whole genome shotgun (WGS) entry which is preliminary data.</text>
</comment>
<dbReference type="InterPro" id="IPR040624">
    <property type="entry name" value="HalOD1"/>
</dbReference>
<evidence type="ECO:0000256" key="3">
    <source>
        <dbReference type="SAM" id="MobiDB-lite"/>
    </source>
</evidence>
<evidence type="ECO:0000313" key="6">
    <source>
        <dbReference type="EMBL" id="MFC7137959.1"/>
    </source>
</evidence>
<evidence type="ECO:0000256" key="2">
    <source>
        <dbReference type="ARBA" id="ARBA00023163"/>
    </source>
</evidence>
<dbReference type="Pfam" id="PF18545">
    <property type="entry name" value="HalOD1"/>
    <property type="match status" value="1"/>
</dbReference>
<keyword evidence="2" id="KW-0804">Transcription</keyword>
<gene>
    <name evidence="6" type="ORF">ACFQRB_18950</name>
</gene>
<name>A0ABD5XWB7_9EURY</name>
<evidence type="ECO:0000256" key="1">
    <source>
        <dbReference type="ARBA" id="ARBA00023015"/>
    </source>
</evidence>